<dbReference type="EMBL" id="NSKD01000002">
    <property type="protein sequence ID" value="PAU81430.1"/>
    <property type="molecule type" value="Genomic_DNA"/>
</dbReference>
<dbReference type="OrthoDB" id="9787435at2"/>
<dbReference type="Gene3D" id="3.90.180.10">
    <property type="entry name" value="Medium-chain alcohol dehydrogenases, catalytic domain"/>
    <property type="match status" value="1"/>
</dbReference>
<name>A0A2A2F9B0_9GAMM</name>
<dbReference type="SUPFAM" id="SSF50129">
    <property type="entry name" value="GroES-like"/>
    <property type="match status" value="1"/>
</dbReference>
<dbReference type="InterPro" id="IPR013149">
    <property type="entry name" value="ADH-like_C"/>
</dbReference>
<dbReference type="InterPro" id="IPR020843">
    <property type="entry name" value="ER"/>
</dbReference>
<organism evidence="2 3">
    <name type="scientific">Halovibrio salipaludis</name>
    <dbReference type="NCBI Taxonomy" id="2032626"/>
    <lineage>
        <taxon>Bacteria</taxon>
        <taxon>Pseudomonadati</taxon>
        <taxon>Pseudomonadota</taxon>
        <taxon>Gammaproteobacteria</taxon>
        <taxon>Oceanospirillales</taxon>
        <taxon>Halomonadaceae</taxon>
        <taxon>Halovibrio</taxon>
    </lineage>
</organism>
<dbReference type="PANTHER" id="PTHR45033:SF2">
    <property type="entry name" value="ZINC-TYPE ALCOHOL DEHYDROGENASE-LIKE PROTEIN C1773.06C"/>
    <property type="match status" value="1"/>
</dbReference>
<evidence type="ECO:0000313" key="3">
    <source>
        <dbReference type="Proteomes" id="UP000218896"/>
    </source>
</evidence>
<dbReference type="InterPro" id="IPR011032">
    <property type="entry name" value="GroES-like_sf"/>
</dbReference>
<protein>
    <submittedName>
        <fullName evidence="2">NAD(P)-dependent alcohol dehydrogenase</fullName>
    </submittedName>
</protein>
<evidence type="ECO:0000259" key="1">
    <source>
        <dbReference type="SMART" id="SM00829"/>
    </source>
</evidence>
<dbReference type="AlphaFoldDB" id="A0A2A2F9B0"/>
<feature type="domain" description="Enoyl reductase (ER)" evidence="1">
    <location>
        <begin position="11"/>
        <end position="334"/>
    </location>
</feature>
<proteinExistence type="predicted"/>
<gene>
    <name evidence="2" type="ORF">CK501_05005</name>
</gene>
<dbReference type="SUPFAM" id="SSF51735">
    <property type="entry name" value="NAD(P)-binding Rossmann-fold domains"/>
    <property type="match status" value="1"/>
</dbReference>
<dbReference type="Pfam" id="PF00107">
    <property type="entry name" value="ADH_zinc_N"/>
    <property type="match status" value="1"/>
</dbReference>
<dbReference type="InterPro" id="IPR052711">
    <property type="entry name" value="Zinc_ADH-like"/>
</dbReference>
<dbReference type="InterPro" id="IPR036291">
    <property type="entry name" value="NAD(P)-bd_dom_sf"/>
</dbReference>
<dbReference type="GO" id="GO:0016491">
    <property type="term" value="F:oxidoreductase activity"/>
    <property type="evidence" value="ECO:0007669"/>
    <property type="project" value="InterPro"/>
</dbReference>
<sequence>MKQIRLGSSFGTDNLEVHTCDIPAPGHGEVLIRIRAASLNYRDWEVINGQYHTVYGPGLVPLSDGAGEVVDTGPGVSALRAGDPVIASFWQGWHSGPLADSLHAETLGGPLDGMLSEYRVLPQQGLVKAPSHLDFAQAATLPCAGVTAWQALVTEGGIQAGDRVLVQGTGGVSMFALQIARMHGAQVIVLSSSDAKLALARHHGATATINYHSTPDWADAVTAATNGHGVDHILEVGGPGTFAQSLSALAVGGQINVIGYLGGKQGQINPLQILQAHARVRGIAAGPTSTLEHLCIAIEHNGITPIIDREFDGMAYAQALNHLTSAQHVGKIVLNL</sequence>
<dbReference type="SMART" id="SM00829">
    <property type="entry name" value="PKS_ER"/>
    <property type="match status" value="1"/>
</dbReference>
<evidence type="ECO:0000313" key="2">
    <source>
        <dbReference type="EMBL" id="PAU81430.1"/>
    </source>
</evidence>
<reference evidence="2 3" key="1">
    <citation type="submission" date="2017-08" db="EMBL/GenBank/DDBJ databases">
        <title>Halovibrio sewagensis sp. nov., isolated from wastewater of high salinity.</title>
        <authorList>
            <person name="Dong X."/>
            <person name="Zhang G."/>
        </authorList>
    </citation>
    <scope>NUCLEOTIDE SEQUENCE [LARGE SCALE GENOMIC DNA]</scope>
    <source>
        <strain evidence="2 3">YL5-2</strain>
    </source>
</reference>
<dbReference type="Proteomes" id="UP000218896">
    <property type="component" value="Unassembled WGS sequence"/>
</dbReference>
<comment type="caution">
    <text evidence="2">The sequence shown here is derived from an EMBL/GenBank/DDBJ whole genome shotgun (WGS) entry which is preliminary data.</text>
</comment>
<dbReference type="CDD" id="cd08276">
    <property type="entry name" value="MDR7"/>
    <property type="match status" value="1"/>
</dbReference>
<dbReference type="Pfam" id="PF08240">
    <property type="entry name" value="ADH_N"/>
    <property type="match status" value="1"/>
</dbReference>
<accession>A0A2A2F9B0</accession>
<dbReference type="RefSeq" id="WP_095617147.1">
    <property type="nucleotide sequence ID" value="NZ_NSKD01000002.1"/>
</dbReference>
<dbReference type="InterPro" id="IPR013154">
    <property type="entry name" value="ADH-like_N"/>
</dbReference>
<dbReference type="Gene3D" id="3.40.50.720">
    <property type="entry name" value="NAD(P)-binding Rossmann-like Domain"/>
    <property type="match status" value="1"/>
</dbReference>
<dbReference type="PANTHER" id="PTHR45033">
    <property type="match status" value="1"/>
</dbReference>
<keyword evidence="3" id="KW-1185">Reference proteome</keyword>